<accession>A0A5B0HDE2</accession>
<sequence>MKGKLEIVVVDGLFGDKQSRDCIREAAQKAELRAQMVCECCGEAGQFRKYWNHVYCSDCIFPEPVFQQTCKTDRAENALGPSAIRCCH</sequence>
<comment type="caution">
    <text evidence="1">The sequence shown here is derived from an EMBL/GenBank/DDBJ whole genome shotgun (WGS) entry which is preliminary data.</text>
</comment>
<evidence type="ECO:0000313" key="2">
    <source>
        <dbReference type="Proteomes" id="UP000325273"/>
    </source>
</evidence>
<name>A0A5B0HDE2_9BURK</name>
<organism evidence="1 2">
    <name type="scientific">Paraburkholderia panacisoli</name>
    <dbReference type="NCBI Taxonomy" id="2603818"/>
    <lineage>
        <taxon>Bacteria</taxon>
        <taxon>Pseudomonadati</taxon>
        <taxon>Pseudomonadota</taxon>
        <taxon>Betaproteobacteria</taxon>
        <taxon>Burkholderiales</taxon>
        <taxon>Burkholderiaceae</taxon>
        <taxon>Paraburkholderia</taxon>
    </lineage>
</organism>
<dbReference type="AlphaFoldDB" id="A0A5B0HDE2"/>
<evidence type="ECO:0000313" key="1">
    <source>
        <dbReference type="EMBL" id="KAA1013177.1"/>
    </source>
</evidence>
<keyword evidence="2" id="KW-1185">Reference proteome</keyword>
<reference evidence="1 2" key="1">
    <citation type="submission" date="2019-08" db="EMBL/GenBank/DDBJ databases">
        <title>Paraburkholderia sp. DCY113.</title>
        <authorList>
            <person name="Kang J."/>
        </authorList>
    </citation>
    <scope>NUCLEOTIDE SEQUENCE [LARGE SCALE GENOMIC DNA]</scope>
    <source>
        <strain evidence="1 2">DCY113</strain>
    </source>
</reference>
<dbReference type="Proteomes" id="UP000325273">
    <property type="component" value="Unassembled WGS sequence"/>
</dbReference>
<gene>
    <name evidence="1" type="ORF">FVF58_10450</name>
</gene>
<protein>
    <submittedName>
        <fullName evidence="1">Uncharacterized protein</fullName>
    </submittedName>
</protein>
<dbReference type="EMBL" id="VTUZ01000005">
    <property type="protein sequence ID" value="KAA1013177.1"/>
    <property type="molecule type" value="Genomic_DNA"/>
</dbReference>
<proteinExistence type="predicted"/>